<evidence type="ECO:0000313" key="6">
    <source>
        <dbReference type="EMBL" id="MBP1934972.1"/>
    </source>
</evidence>
<proteinExistence type="inferred from homology"/>
<comment type="caution">
    <text evidence="6">The sequence shown here is derived from an EMBL/GenBank/DDBJ whole genome shotgun (WGS) entry which is preliminary data.</text>
</comment>
<name>A0ABS4GY57_9BACL</name>
<evidence type="ECO:0000256" key="5">
    <source>
        <dbReference type="PIRNR" id="PIRNR016557"/>
    </source>
</evidence>
<dbReference type="Gene3D" id="3.20.20.140">
    <property type="entry name" value="Metal-dependent hydrolases"/>
    <property type="match status" value="1"/>
</dbReference>
<dbReference type="EMBL" id="JAGGKT010000034">
    <property type="protein sequence ID" value="MBP1934972.1"/>
    <property type="molecule type" value="Genomic_DNA"/>
</dbReference>
<keyword evidence="7" id="KW-1185">Reference proteome</keyword>
<sequence length="254" mass="28672">MIDIHSHILYGLDDGAQNAEDTLNMAKQAVENGIHTIVATPHHLDGTYTNPPEVIRERTAAVEQLLAEHQIPLRIVPGMEIHIHGEVVEELKQDQLLTVNQQQRHILLELPHDHLPRYVDQLIFQIQLAGFVPIIPHPERNKEISADLNLLYRLVKRGAMSQLTAASVAGKFGKNLQKISLEMIKHNLVHFIATDAHNTGSRGAVLAEAYQVINQKVGTEYTKMYQHFAEDLLKGRDCDVPPPIRLRKKLFGIF</sequence>
<dbReference type="RefSeq" id="WP_209812940.1">
    <property type="nucleotide sequence ID" value="NZ_JAGGKT010000034.1"/>
</dbReference>
<evidence type="ECO:0000256" key="1">
    <source>
        <dbReference type="ARBA" id="ARBA00005750"/>
    </source>
</evidence>
<dbReference type="Proteomes" id="UP001519343">
    <property type="component" value="Unassembled WGS sequence"/>
</dbReference>
<dbReference type="SUPFAM" id="SSF89550">
    <property type="entry name" value="PHP domain-like"/>
    <property type="match status" value="1"/>
</dbReference>
<organism evidence="6 7">
    <name type="scientific">Ammoniphilus resinae</name>
    <dbReference type="NCBI Taxonomy" id="861532"/>
    <lineage>
        <taxon>Bacteria</taxon>
        <taxon>Bacillati</taxon>
        <taxon>Bacillota</taxon>
        <taxon>Bacilli</taxon>
        <taxon>Bacillales</taxon>
        <taxon>Paenibacillaceae</taxon>
        <taxon>Aneurinibacillus group</taxon>
        <taxon>Ammoniphilus</taxon>
    </lineage>
</organism>
<protein>
    <recommendedName>
        <fullName evidence="5">Tyrosine-protein phosphatase</fullName>
        <ecNumber evidence="5">3.1.3.48</ecNumber>
    </recommendedName>
</protein>
<evidence type="ECO:0000313" key="7">
    <source>
        <dbReference type="Proteomes" id="UP001519343"/>
    </source>
</evidence>
<dbReference type="GO" id="GO:0004725">
    <property type="term" value="F:protein tyrosine phosphatase activity"/>
    <property type="evidence" value="ECO:0007669"/>
    <property type="project" value="UniProtKB-EC"/>
</dbReference>
<evidence type="ECO:0000256" key="2">
    <source>
        <dbReference type="ARBA" id="ARBA00022801"/>
    </source>
</evidence>
<dbReference type="PANTHER" id="PTHR39181:SF1">
    <property type="entry name" value="TYROSINE-PROTEIN PHOSPHATASE YWQE"/>
    <property type="match status" value="1"/>
</dbReference>
<keyword evidence="2 5" id="KW-0378">Hydrolase</keyword>
<gene>
    <name evidence="6" type="ORF">J2Z37_004992</name>
</gene>
<accession>A0ABS4GY57</accession>
<dbReference type="PANTHER" id="PTHR39181">
    <property type="entry name" value="TYROSINE-PROTEIN PHOSPHATASE YWQE"/>
    <property type="match status" value="1"/>
</dbReference>
<dbReference type="Pfam" id="PF19567">
    <property type="entry name" value="CpsB_CapC"/>
    <property type="match status" value="1"/>
</dbReference>
<reference evidence="6 7" key="1">
    <citation type="submission" date="2021-03" db="EMBL/GenBank/DDBJ databases">
        <title>Genomic Encyclopedia of Type Strains, Phase IV (KMG-IV): sequencing the most valuable type-strain genomes for metagenomic binning, comparative biology and taxonomic classification.</title>
        <authorList>
            <person name="Goeker M."/>
        </authorList>
    </citation>
    <scope>NUCLEOTIDE SEQUENCE [LARGE SCALE GENOMIC DNA]</scope>
    <source>
        <strain evidence="6 7">DSM 24738</strain>
    </source>
</reference>
<comment type="catalytic activity">
    <reaction evidence="4 5">
        <text>O-phospho-L-tyrosyl-[protein] + H2O = L-tyrosyl-[protein] + phosphate</text>
        <dbReference type="Rhea" id="RHEA:10684"/>
        <dbReference type="Rhea" id="RHEA-COMP:10136"/>
        <dbReference type="Rhea" id="RHEA-COMP:20101"/>
        <dbReference type="ChEBI" id="CHEBI:15377"/>
        <dbReference type="ChEBI" id="CHEBI:43474"/>
        <dbReference type="ChEBI" id="CHEBI:46858"/>
        <dbReference type="ChEBI" id="CHEBI:61978"/>
        <dbReference type="EC" id="3.1.3.48"/>
    </reaction>
</comment>
<comment type="similarity">
    <text evidence="1 5">Belongs to the metallo-dependent hydrolases superfamily. CpsB/CapC family.</text>
</comment>
<dbReference type="PIRSF" id="PIRSF016557">
    <property type="entry name" value="Caps_synth_CpsB"/>
    <property type="match status" value="1"/>
</dbReference>
<dbReference type="InterPro" id="IPR016667">
    <property type="entry name" value="Caps_polysacc_synth_CpsB/CapC"/>
</dbReference>
<dbReference type="EC" id="3.1.3.48" evidence="5"/>
<evidence type="ECO:0000256" key="4">
    <source>
        <dbReference type="ARBA" id="ARBA00051722"/>
    </source>
</evidence>
<keyword evidence="3 5" id="KW-0904">Protein phosphatase</keyword>
<dbReference type="InterPro" id="IPR016195">
    <property type="entry name" value="Pol/histidinol_Pase-like"/>
</dbReference>
<evidence type="ECO:0000256" key="3">
    <source>
        <dbReference type="ARBA" id="ARBA00022912"/>
    </source>
</evidence>